<gene>
    <name evidence="2" type="ORF">BFJ68_g9020</name>
</gene>
<dbReference type="VEuPathDB" id="FungiDB:FOMG_00191"/>
<dbReference type="VEuPathDB" id="FungiDB:FOIG_00028"/>
<evidence type="ECO:0000259" key="1">
    <source>
        <dbReference type="Pfam" id="PF06985"/>
    </source>
</evidence>
<organism evidence="2 3">
    <name type="scientific">Fusarium oxysporum</name>
    <name type="common">Fusarium vascular wilt</name>
    <dbReference type="NCBI Taxonomy" id="5507"/>
    <lineage>
        <taxon>Eukaryota</taxon>
        <taxon>Fungi</taxon>
        <taxon>Dikarya</taxon>
        <taxon>Ascomycota</taxon>
        <taxon>Pezizomycotina</taxon>
        <taxon>Sordariomycetes</taxon>
        <taxon>Hypocreomycetidae</taxon>
        <taxon>Hypocreales</taxon>
        <taxon>Nectriaceae</taxon>
        <taxon>Fusarium</taxon>
        <taxon>Fusarium oxysporum species complex</taxon>
    </lineage>
</organism>
<dbReference type="PANTHER" id="PTHR24148:SF73">
    <property type="entry name" value="HET DOMAIN PROTEIN (AFU_ORTHOLOGUE AFUA_8G01020)"/>
    <property type="match status" value="1"/>
</dbReference>
<comment type="caution">
    <text evidence="2">The sequence shown here is derived from an EMBL/GenBank/DDBJ whole genome shotgun (WGS) entry which is preliminary data.</text>
</comment>
<dbReference type="InterPro" id="IPR010730">
    <property type="entry name" value="HET"/>
</dbReference>
<name>A0A420QXU6_FUSOX</name>
<accession>A0A420QXU6</accession>
<dbReference type="VEuPathDB" id="FungiDB:HZS61_000081"/>
<dbReference type="AlphaFoldDB" id="A0A420QXU6"/>
<dbReference type="InterPro" id="IPR052895">
    <property type="entry name" value="HetReg/Transcr_Mod"/>
</dbReference>
<sequence length="1049" mass="118290">MDKSHSNDYHIAIVAPLPEDYETAKALLDEAEAEYHLISSGAVCSLGKAGPHNVVLVGKAEDMANVSVFVKDTVDDLLEAFPSIRAGFLIGVDATAPDESLAKPGDIVVAFPQGFQPGQVQVDVNETIVSNRISTTFEMSHPSSCIKSVINAIQSPEGHQHWGQYLQHQSSRAELASTKDQQPLERNTDKANKVLRGKVASYARLLSDRDLANRVGCDSKIMCFERAGASIKSRFPILTICGILSSTSTCSPKLNESALRQIKMATVIYTMFVSHRISTAQLEDEHAFTDRFQYEPFDLESAGYRLVLLEKGVQSQLRCQLWQAYLNDIIPYEALSYSWGSQSTPHEIIVDEKTLSITESLYEALWHLRRPDEDRMLWVDALCIDQNNIKERGHQVNRMGEIYGKADKVIIWLGYLSGNAAKLKSAITLFEDRVENLPGIPRKWPREDPRWKSRWKQVEADLGPSCHDELVDGLQSFMEKPWFSRVWILQEVANAKRTTVKCNLGEIPGKIFALIPIVMDVTVTEQCQAVLDIMPDPSKPSTSRKQDRNLCNLLWKFRGCKATDPRDRIYALIGMASDIETVGIQADYSKEENVVIREFCEHLLGQGWAVSLPASTIEELQSKLPSVSKELLMQKLEKESSVDSLKQFIRRQGPISALDISAVLEIMQYGSEIMSQFLDQCEETVSVHPETALRCLQKYPNVLEVLLQKPDLIIEDMPKFIAQAMEHRPEFLERLLGSSSESDQLRDDALMEAISRGMPSCQPFLNQCRHSVKITQKMLRRAVFVSSRRRGVLELLLEVAESPVPLFENIFLEATLDEPKGVRFVNEKGQPALATKELISDGIDEGEEVLRFYLDNMKQPIELEEKLFLKAIEKVPKRLQSLLERSIQPFNVTEKVYEEAFRAGSKVFKLIFRDWASRPRITERIVELGILCGSGYIEIFKQDFLGKLQITDQIISAARDKKTLEMLLEIRRAEEDVREDAAVTAIETGPKAFDALYNQAGTNFKVTAQIVKAAKRQGYAFHMLIEGRQSEVDAVFLAKKKDTDSPQVP</sequence>
<dbReference type="VEuPathDB" id="FungiDB:FOXG_10972"/>
<dbReference type="Pfam" id="PF06985">
    <property type="entry name" value="HET"/>
    <property type="match status" value="1"/>
</dbReference>
<dbReference type="PANTHER" id="PTHR24148">
    <property type="entry name" value="ANKYRIN REPEAT DOMAIN-CONTAINING PROTEIN 39 HOMOLOG-RELATED"/>
    <property type="match status" value="1"/>
</dbReference>
<protein>
    <recommendedName>
        <fullName evidence="1">Heterokaryon incompatibility domain-containing protein</fullName>
    </recommendedName>
</protein>
<reference evidence="2 3" key="1">
    <citation type="journal article" date="2018" name="Sci. Rep.">
        <title>Characterisation of pathogen-specific regions and novel effector candidates in Fusarium oxysporum f. sp. cepae.</title>
        <authorList>
            <person name="Armitage A.D."/>
            <person name="Taylor A."/>
            <person name="Sobczyk M.K."/>
            <person name="Baxter L."/>
            <person name="Greenfield B.P."/>
            <person name="Bates H.J."/>
            <person name="Wilson F."/>
            <person name="Jackson A.C."/>
            <person name="Ott S."/>
            <person name="Harrison R.J."/>
            <person name="Clarkson J.P."/>
        </authorList>
    </citation>
    <scope>NUCLEOTIDE SEQUENCE [LARGE SCALE GENOMIC DNA]</scope>
    <source>
        <strain evidence="2 3">Fo_A28</strain>
    </source>
</reference>
<dbReference type="VEuPathDB" id="FungiDB:FOC4_g10007489"/>
<dbReference type="VEuPathDB" id="FungiDB:FOC1_g10013403"/>
<evidence type="ECO:0000313" key="2">
    <source>
        <dbReference type="EMBL" id="RKL09596.1"/>
    </source>
</evidence>
<dbReference type="EMBL" id="MRCY01000043">
    <property type="protein sequence ID" value="RKL09596.1"/>
    <property type="molecule type" value="Genomic_DNA"/>
</dbReference>
<dbReference type="GO" id="GO:0003824">
    <property type="term" value="F:catalytic activity"/>
    <property type="evidence" value="ECO:0007669"/>
    <property type="project" value="InterPro"/>
</dbReference>
<dbReference type="GO" id="GO:0009116">
    <property type="term" value="P:nucleoside metabolic process"/>
    <property type="evidence" value="ECO:0007669"/>
    <property type="project" value="InterPro"/>
</dbReference>
<feature type="domain" description="Heterokaryon incompatibility" evidence="1">
    <location>
        <begin position="332"/>
        <end position="491"/>
    </location>
</feature>
<proteinExistence type="predicted"/>
<dbReference type="VEuPathDB" id="FungiDB:FOZG_00197"/>
<evidence type="ECO:0000313" key="3">
    <source>
        <dbReference type="Proteomes" id="UP000285860"/>
    </source>
</evidence>
<dbReference type="Proteomes" id="UP000285860">
    <property type="component" value="Unassembled WGS sequence"/>
</dbReference>
<dbReference type="InterPro" id="IPR035994">
    <property type="entry name" value="Nucleoside_phosphorylase_sf"/>
</dbReference>
<dbReference type="Gene3D" id="3.40.50.1580">
    <property type="entry name" value="Nucleoside phosphorylase domain"/>
    <property type="match status" value="1"/>
</dbReference>